<feature type="region of interest" description="Disordered" evidence="4">
    <location>
        <begin position="536"/>
        <end position="575"/>
    </location>
</feature>
<feature type="domain" description="ABC transporter" evidence="5">
    <location>
        <begin position="319"/>
        <end position="544"/>
    </location>
</feature>
<protein>
    <submittedName>
        <fullName evidence="6">ABC transporter, ATP binding protein</fullName>
    </submittedName>
</protein>
<dbReference type="Pfam" id="PF12848">
    <property type="entry name" value="ABC_tran_Xtn"/>
    <property type="match status" value="1"/>
</dbReference>
<dbReference type="InterPro" id="IPR037118">
    <property type="entry name" value="Val-tRNA_synth_C_sf"/>
</dbReference>
<dbReference type="InterPro" id="IPR032524">
    <property type="entry name" value="ABC_tran_C"/>
</dbReference>
<dbReference type="GO" id="GO:0003677">
    <property type="term" value="F:DNA binding"/>
    <property type="evidence" value="ECO:0007669"/>
    <property type="project" value="InterPro"/>
</dbReference>
<dbReference type="EMBL" id="BX569694">
    <property type="protein sequence ID" value="CAE08440.1"/>
    <property type="molecule type" value="Genomic_DNA"/>
</dbReference>
<dbReference type="STRING" id="84588.SYNW1925"/>
<dbReference type="CDD" id="cd03221">
    <property type="entry name" value="ABCF_EF-3"/>
    <property type="match status" value="2"/>
</dbReference>
<dbReference type="InterPro" id="IPR032781">
    <property type="entry name" value="ABC_tran_Xtn"/>
</dbReference>
<reference evidence="6 7" key="1">
    <citation type="journal article" date="2003" name="Nature">
        <title>The genome of a motile marine Synechococcus.</title>
        <authorList>
            <person name="Palenik B."/>
            <person name="Brahamsha B."/>
            <person name="Larimer F."/>
            <person name="Land M."/>
            <person name="Hauser L."/>
            <person name="Chain P."/>
            <person name="Lamerdin J."/>
            <person name="Regala W."/>
            <person name="Allen E.A."/>
            <person name="McCarren J."/>
            <person name="Paulsen I."/>
            <person name="Dufresne A."/>
            <person name="Partensky F."/>
            <person name="Webb E."/>
            <person name="Waterbury J."/>
        </authorList>
    </citation>
    <scope>NUCLEOTIDE SEQUENCE [LARGE SCALE GENOMIC DNA]</scope>
    <source>
        <strain evidence="6 7">WH8102</strain>
    </source>
</reference>
<dbReference type="PANTHER" id="PTHR42855">
    <property type="entry name" value="ABC TRANSPORTER ATP-BINDING SUBUNIT"/>
    <property type="match status" value="1"/>
</dbReference>
<dbReference type="FunFam" id="3.40.50.300:FF:000011">
    <property type="entry name" value="Putative ABC transporter ATP-binding component"/>
    <property type="match status" value="1"/>
</dbReference>
<dbReference type="PANTHER" id="PTHR42855:SF1">
    <property type="entry name" value="ABC TRANSPORTER DOMAIN-CONTAINING PROTEIN"/>
    <property type="match status" value="1"/>
</dbReference>
<dbReference type="GO" id="GO:0016887">
    <property type="term" value="F:ATP hydrolysis activity"/>
    <property type="evidence" value="ECO:0007669"/>
    <property type="project" value="InterPro"/>
</dbReference>
<evidence type="ECO:0000256" key="1">
    <source>
        <dbReference type="ARBA" id="ARBA00022741"/>
    </source>
</evidence>
<dbReference type="KEGG" id="syw:SYNW1925"/>
<dbReference type="SMART" id="SM00382">
    <property type="entry name" value="AAA"/>
    <property type="match status" value="2"/>
</dbReference>
<keyword evidence="1" id="KW-0547">Nucleotide-binding</keyword>
<keyword evidence="2" id="KW-0067">ATP-binding</keyword>
<dbReference type="Pfam" id="PF16326">
    <property type="entry name" value="ABC_tran_CTD"/>
    <property type="match status" value="1"/>
</dbReference>
<dbReference type="SUPFAM" id="SSF52540">
    <property type="entry name" value="P-loop containing nucleoside triphosphate hydrolases"/>
    <property type="match status" value="2"/>
</dbReference>
<sequence length="634" mass="70593">MSLISLVGAAKDFGIRTLFTDLELHIGEGERLGLIGPNGAGKSTLLKVLAGVEPLGAGERRCSPRLRVELVGQESRVTPGLTVLEQVLEGCGAKRDLLLRFSALSEAVAAAPENEALLSELGQLSQRMDDEEAWSLEQQCQEVLQKLGISDLQRPVADLSGGYRKRVGLASALVACPDVLLLDEPTNHLDAAAVEWLQSWLDRYPGALVLVTHDRYVLDRVTSRMVEVDRGRARTYQGNYSTFLQHKADEEASEASSAAKFRGVLRRELAWLRQGPKARSTKQKARLQRIEAMREAPVQQGRKTLEMASVSRRIGKLVIEAEAVGVTADGRPDGRPLLRDFSYSFSPEDRIGIIGPNGSGKSTLLDLIAGRRQTTSGALRLGETVHIGYLDQHTEAFTEGKGLQRKVIEFVEEAASRIEVGGEQVTASQLLERFLFPPAQQHSPLAKLSGGERRRLTLCRMLIQAPNVLLLDEPTNDLDVRTLSVLEDFLEDFRGCVIVVSHDRYFLDRTVDRLFWFDQGRLQRFEGNYSGFLEQQRQQERQRTSAPVPTIKQDSRQADAKPSTGPRRRSFKETKELQQLDQRLPQLEERKTALEEKLAAHGTDLSQLSLELAELIATIEAAEERWLELSELQA</sequence>
<evidence type="ECO:0000256" key="3">
    <source>
        <dbReference type="SAM" id="Coils"/>
    </source>
</evidence>
<accession>Q7U4Y8</accession>
<keyword evidence="3" id="KW-0175">Coiled coil</keyword>
<feature type="coiled-coil region" evidence="3">
    <location>
        <begin position="577"/>
        <end position="625"/>
    </location>
</feature>
<dbReference type="InterPro" id="IPR017871">
    <property type="entry name" value="ABC_transporter-like_CS"/>
</dbReference>
<evidence type="ECO:0000256" key="4">
    <source>
        <dbReference type="SAM" id="MobiDB-lite"/>
    </source>
</evidence>
<evidence type="ECO:0000313" key="7">
    <source>
        <dbReference type="Proteomes" id="UP000001422"/>
    </source>
</evidence>
<name>Q7U4Y8_PARMW</name>
<dbReference type="Pfam" id="PF00005">
    <property type="entry name" value="ABC_tran"/>
    <property type="match status" value="2"/>
</dbReference>
<proteinExistence type="predicted"/>
<dbReference type="InterPro" id="IPR003439">
    <property type="entry name" value="ABC_transporter-like_ATP-bd"/>
</dbReference>
<dbReference type="HOGENOM" id="CLU_000604_36_0_3"/>
<dbReference type="InterPro" id="IPR003593">
    <property type="entry name" value="AAA+_ATPase"/>
</dbReference>
<dbReference type="Gene3D" id="3.40.50.300">
    <property type="entry name" value="P-loop containing nucleotide triphosphate hydrolases"/>
    <property type="match status" value="2"/>
</dbReference>
<dbReference type="InterPro" id="IPR027417">
    <property type="entry name" value="P-loop_NTPase"/>
</dbReference>
<dbReference type="Gene3D" id="1.10.287.380">
    <property type="entry name" value="Valyl-tRNA synthetase, C-terminal domain"/>
    <property type="match status" value="1"/>
</dbReference>
<dbReference type="PROSITE" id="PS50893">
    <property type="entry name" value="ABC_TRANSPORTER_2"/>
    <property type="match status" value="2"/>
</dbReference>
<dbReference type="Proteomes" id="UP000001422">
    <property type="component" value="Chromosome"/>
</dbReference>
<dbReference type="RefSeq" id="WP_011128783.1">
    <property type="nucleotide sequence ID" value="NC_005070.1"/>
</dbReference>
<evidence type="ECO:0000256" key="2">
    <source>
        <dbReference type="ARBA" id="ARBA00022840"/>
    </source>
</evidence>
<dbReference type="eggNOG" id="COG0488">
    <property type="taxonomic scope" value="Bacteria"/>
</dbReference>
<evidence type="ECO:0000313" key="6">
    <source>
        <dbReference type="EMBL" id="CAE08440.1"/>
    </source>
</evidence>
<organism evidence="6 7">
    <name type="scientific">Parasynechococcus marenigrum (strain WH8102)</name>
    <dbReference type="NCBI Taxonomy" id="84588"/>
    <lineage>
        <taxon>Bacteria</taxon>
        <taxon>Bacillati</taxon>
        <taxon>Cyanobacteriota</taxon>
        <taxon>Cyanophyceae</taxon>
        <taxon>Synechococcales</taxon>
        <taxon>Prochlorococcaceae</taxon>
        <taxon>Parasynechococcus</taxon>
        <taxon>Parasynechococcus marenigrum</taxon>
    </lineage>
</organism>
<feature type="domain" description="ABC transporter" evidence="5">
    <location>
        <begin position="4"/>
        <end position="255"/>
    </location>
</feature>
<gene>
    <name evidence="6" type="ordered locus">SYNW1925</name>
</gene>
<evidence type="ECO:0000259" key="5">
    <source>
        <dbReference type="PROSITE" id="PS50893"/>
    </source>
</evidence>
<dbReference type="GO" id="GO:0005524">
    <property type="term" value="F:ATP binding"/>
    <property type="evidence" value="ECO:0007669"/>
    <property type="project" value="UniProtKB-KW"/>
</dbReference>
<dbReference type="InterPro" id="IPR051309">
    <property type="entry name" value="ABCF_ATPase"/>
</dbReference>
<keyword evidence="7" id="KW-1185">Reference proteome</keyword>
<dbReference type="AlphaFoldDB" id="Q7U4Y8"/>
<dbReference type="PROSITE" id="PS00211">
    <property type="entry name" value="ABC_TRANSPORTER_1"/>
    <property type="match status" value="1"/>
</dbReference>